<proteinExistence type="predicted"/>
<organism evidence="1 2">
    <name type="scientific">Rubripirellula lacrimiformis</name>
    <dbReference type="NCBI Taxonomy" id="1930273"/>
    <lineage>
        <taxon>Bacteria</taxon>
        <taxon>Pseudomonadati</taxon>
        <taxon>Planctomycetota</taxon>
        <taxon>Planctomycetia</taxon>
        <taxon>Pirellulales</taxon>
        <taxon>Pirellulaceae</taxon>
        <taxon>Rubripirellula</taxon>
    </lineage>
</organism>
<protein>
    <submittedName>
        <fullName evidence="1">Uncharacterized protein</fullName>
    </submittedName>
</protein>
<gene>
    <name evidence="1" type="ORF">K227x_32400</name>
</gene>
<dbReference type="EMBL" id="CP036525">
    <property type="protein sequence ID" value="QDT04843.1"/>
    <property type="molecule type" value="Genomic_DNA"/>
</dbReference>
<accession>A0A517NCH8</accession>
<dbReference type="AlphaFoldDB" id="A0A517NCH8"/>
<dbReference type="KEGG" id="rlc:K227x_32400"/>
<evidence type="ECO:0000313" key="1">
    <source>
        <dbReference type="EMBL" id="QDT04843.1"/>
    </source>
</evidence>
<sequence length="35" mass="3945">MNEAGNKAVNRSGEVERFYNGLSFVAARLRQTFPD</sequence>
<dbReference type="Proteomes" id="UP000318538">
    <property type="component" value="Chromosome"/>
</dbReference>
<evidence type="ECO:0000313" key="2">
    <source>
        <dbReference type="Proteomes" id="UP000318538"/>
    </source>
</evidence>
<reference evidence="1 2" key="1">
    <citation type="submission" date="2019-02" db="EMBL/GenBank/DDBJ databases">
        <title>Deep-cultivation of Planctomycetes and their phenomic and genomic characterization uncovers novel biology.</title>
        <authorList>
            <person name="Wiegand S."/>
            <person name="Jogler M."/>
            <person name="Boedeker C."/>
            <person name="Pinto D."/>
            <person name="Vollmers J."/>
            <person name="Rivas-Marin E."/>
            <person name="Kohn T."/>
            <person name="Peeters S.H."/>
            <person name="Heuer A."/>
            <person name="Rast P."/>
            <person name="Oberbeckmann S."/>
            <person name="Bunk B."/>
            <person name="Jeske O."/>
            <person name="Meyerdierks A."/>
            <person name="Storesund J.E."/>
            <person name="Kallscheuer N."/>
            <person name="Luecker S."/>
            <person name="Lage O.M."/>
            <person name="Pohl T."/>
            <person name="Merkel B.J."/>
            <person name="Hornburger P."/>
            <person name="Mueller R.-W."/>
            <person name="Bruemmer F."/>
            <person name="Labrenz M."/>
            <person name="Spormann A.M."/>
            <person name="Op den Camp H."/>
            <person name="Overmann J."/>
            <person name="Amann R."/>
            <person name="Jetten M.S.M."/>
            <person name="Mascher T."/>
            <person name="Medema M.H."/>
            <person name="Devos D.P."/>
            <person name="Kaster A.-K."/>
            <person name="Ovreas L."/>
            <person name="Rohde M."/>
            <person name="Galperin M.Y."/>
            <person name="Jogler C."/>
        </authorList>
    </citation>
    <scope>NUCLEOTIDE SEQUENCE [LARGE SCALE GENOMIC DNA]</scope>
    <source>
        <strain evidence="1 2">K22_7</strain>
    </source>
</reference>
<keyword evidence="2" id="KW-1185">Reference proteome</keyword>
<name>A0A517NCH8_9BACT</name>